<proteinExistence type="inferred from homology"/>
<dbReference type="SUPFAM" id="SSF47923">
    <property type="entry name" value="Ypt/Rab-GAP domain of gyp1p"/>
    <property type="match status" value="2"/>
</dbReference>
<dbReference type="GO" id="GO:0015031">
    <property type="term" value="P:protein transport"/>
    <property type="evidence" value="ECO:0007669"/>
    <property type="project" value="UniProtKB-KW"/>
</dbReference>
<dbReference type="GO" id="GO:0031267">
    <property type="term" value="F:small GTPase binding"/>
    <property type="evidence" value="ECO:0007669"/>
    <property type="project" value="TreeGrafter"/>
</dbReference>
<dbReference type="InterPro" id="IPR050302">
    <property type="entry name" value="Rab_GAP_TBC_domain"/>
</dbReference>
<evidence type="ECO:0000256" key="8">
    <source>
        <dbReference type="ARBA" id="ARBA00023054"/>
    </source>
</evidence>
<name>A0AA91PUZ5_CLALS</name>
<keyword evidence="6" id="KW-0931">ER-Golgi transport</keyword>
<dbReference type="PANTHER" id="PTHR47219:SF9">
    <property type="entry name" value="GTPASE ACTIVATING PROTEIN AND CENTROSOME-ASSOCIATED, ISOFORM B"/>
    <property type="match status" value="1"/>
</dbReference>
<reference evidence="14 15" key="1">
    <citation type="submission" date="2017-04" db="EMBL/GenBank/DDBJ databases">
        <title>Draft genome of the yeast Clavispora lusitaniae type strain CBS 6936.</title>
        <authorList>
            <person name="Durrens P."/>
            <person name="Klopp C."/>
            <person name="Biteau N."/>
            <person name="Fitton-Ouhabi V."/>
            <person name="Dementhon K."/>
            <person name="Accoceberry I."/>
            <person name="Sherman D.J."/>
            <person name="Noel T."/>
        </authorList>
    </citation>
    <scope>NUCLEOTIDE SEQUENCE [LARGE SCALE GENOMIC DNA]</scope>
    <source>
        <strain evidence="14 15">CBS 6936</strain>
    </source>
</reference>
<sequence length="615" mass="70462">MDQENDQSEFSEALGFPEEKSNVESKGAEPDQEVDEKTEQNDANTNQSDSEPETTAPEAEEKKESEGKSDNESFLSTSSTQIPSRTFIASSLQADLSGKPPVTNLASSLIEARQTESSSRFQAKNESQQSAINSGSDSVKKTFQNIKSTIGHMSPELLGTEPIDWDFWSRVAENYDAVVQEDPELLLQMVARGIPKEFRGIIWQLVAKSKNLQLEELYLQMKNEASVHEKAIKRDLTRTSFFTNVDAVKKADELFNVIKAYSLFDPDVGYTQGMVFIAVPLVMNMSEAECFSLLVTLMKDYGLRDLFCPEMQGLHLLLHQFDRVLESQSPALFNHLIRQGVKSSMYASQWFLTFFSYKFPLDVVLRIFDMVITQGIEVILQLAINLMLQNEENLLLLKFDHLLEFLKLNLFNVYVSDDFVESPEKETRRFSLLGRKQQGNPKNYYKLDAFVTDALSVKIIPADLTRYKQEFESLCEKDAARLHDIERLKVENGSLRHEIKEVESQYYKLSQSHIKVVQQLVDIKMRLPDMRNDVEETRSTVNELQTDIKALEEKLKSNPQGLSEDTETRIQELLAENAKETERFSNLEEKMSQLTIENNKLTAELKQSHGQKWFW</sequence>
<evidence type="ECO:0000256" key="5">
    <source>
        <dbReference type="ARBA" id="ARBA00022490"/>
    </source>
</evidence>
<evidence type="ECO:0000256" key="4">
    <source>
        <dbReference type="ARBA" id="ARBA00022483"/>
    </source>
</evidence>
<feature type="compositionally biased region" description="Basic and acidic residues" evidence="12">
    <location>
        <begin position="17"/>
        <end position="40"/>
    </location>
</feature>
<dbReference type="Proteomes" id="UP000195602">
    <property type="component" value="Unassembled WGS sequence"/>
</dbReference>
<evidence type="ECO:0000256" key="10">
    <source>
        <dbReference type="ARBA" id="ARBA00072088"/>
    </source>
</evidence>
<dbReference type="Pfam" id="PF23436">
    <property type="entry name" value="RabGap-TBC_2"/>
    <property type="match status" value="1"/>
</dbReference>
<evidence type="ECO:0000256" key="6">
    <source>
        <dbReference type="ARBA" id="ARBA00022892"/>
    </source>
</evidence>
<keyword evidence="3" id="KW-0343">GTPase activation</keyword>
<dbReference type="PROSITE" id="PS50086">
    <property type="entry name" value="TBC_RABGAP"/>
    <property type="match status" value="1"/>
</dbReference>
<dbReference type="FunFam" id="1.10.472.80:FF:000044">
    <property type="entry name" value="GTPase-activating protein GYP5"/>
    <property type="match status" value="1"/>
</dbReference>
<dbReference type="GO" id="GO:0030427">
    <property type="term" value="C:site of polarized growth"/>
    <property type="evidence" value="ECO:0007669"/>
    <property type="project" value="UniProtKB-ARBA"/>
</dbReference>
<evidence type="ECO:0000256" key="9">
    <source>
        <dbReference type="ARBA" id="ARBA00061661"/>
    </source>
</evidence>
<comment type="similarity">
    <text evidence="9">Belongs to the GYP5 family.</text>
</comment>
<feature type="region of interest" description="Disordered" evidence="12">
    <location>
        <begin position="1"/>
        <end position="80"/>
    </location>
</feature>
<keyword evidence="2" id="KW-0813">Transport</keyword>
<protein>
    <recommendedName>
        <fullName evidence="10">GTPase-activating protein GYP5</fullName>
    </recommendedName>
</protein>
<feature type="compositionally biased region" description="Basic and acidic residues" evidence="12">
    <location>
        <begin position="59"/>
        <end position="71"/>
    </location>
</feature>
<evidence type="ECO:0000256" key="3">
    <source>
        <dbReference type="ARBA" id="ARBA00022468"/>
    </source>
</evidence>
<evidence type="ECO:0000313" key="15">
    <source>
        <dbReference type="Proteomes" id="UP000195602"/>
    </source>
</evidence>
<evidence type="ECO:0000256" key="2">
    <source>
        <dbReference type="ARBA" id="ARBA00022448"/>
    </source>
</evidence>
<dbReference type="InterPro" id="IPR000195">
    <property type="entry name" value="Rab-GAP-TBC_dom"/>
</dbReference>
<dbReference type="GO" id="GO:0006887">
    <property type="term" value="P:exocytosis"/>
    <property type="evidence" value="ECO:0007669"/>
    <property type="project" value="UniProtKB-KW"/>
</dbReference>
<dbReference type="PANTHER" id="PTHR47219">
    <property type="entry name" value="RAB GTPASE-ACTIVATING PROTEIN 1-LIKE"/>
    <property type="match status" value="1"/>
</dbReference>
<evidence type="ECO:0000256" key="12">
    <source>
        <dbReference type="SAM" id="MobiDB-lite"/>
    </source>
</evidence>
<keyword evidence="5" id="KW-0963">Cytoplasm</keyword>
<dbReference type="Gene3D" id="1.10.472.80">
    <property type="entry name" value="Ypt/Rab-GAP domain of gyp1p, domain 3"/>
    <property type="match status" value="1"/>
</dbReference>
<dbReference type="GO" id="GO:0005737">
    <property type="term" value="C:cytoplasm"/>
    <property type="evidence" value="ECO:0007669"/>
    <property type="project" value="UniProtKB-SubCell"/>
</dbReference>
<evidence type="ECO:0000256" key="7">
    <source>
        <dbReference type="ARBA" id="ARBA00022927"/>
    </source>
</evidence>
<evidence type="ECO:0000256" key="1">
    <source>
        <dbReference type="ARBA" id="ARBA00004496"/>
    </source>
</evidence>
<evidence type="ECO:0000256" key="11">
    <source>
        <dbReference type="SAM" id="Coils"/>
    </source>
</evidence>
<keyword evidence="7" id="KW-0653">Protein transport</keyword>
<dbReference type="KEGG" id="clus:A9F13_29g00077"/>
<dbReference type="EMBL" id="LYUB02000029">
    <property type="protein sequence ID" value="OVF03999.1"/>
    <property type="molecule type" value="Genomic_DNA"/>
</dbReference>
<feature type="region of interest" description="Disordered" evidence="12">
    <location>
        <begin position="116"/>
        <end position="137"/>
    </location>
</feature>
<gene>
    <name evidence="14" type="ORF">A9F13_29g00077</name>
</gene>
<feature type="coiled-coil region" evidence="11">
    <location>
        <begin position="485"/>
        <end position="604"/>
    </location>
</feature>
<dbReference type="InterPro" id="IPR035969">
    <property type="entry name" value="Rab-GAP_TBC_sf"/>
</dbReference>
<accession>A0AA91PUZ5</accession>
<comment type="subcellular location">
    <subcellularLocation>
        <location evidence="1">Cytoplasm</location>
    </subcellularLocation>
</comment>
<dbReference type="GO" id="GO:0005096">
    <property type="term" value="F:GTPase activator activity"/>
    <property type="evidence" value="ECO:0007669"/>
    <property type="project" value="UniProtKB-KW"/>
</dbReference>
<keyword evidence="4" id="KW-0268">Exocytosis</keyword>
<keyword evidence="8 11" id="KW-0175">Coiled coil</keyword>
<evidence type="ECO:0000313" key="14">
    <source>
        <dbReference type="EMBL" id="OVF03999.1"/>
    </source>
</evidence>
<organism evidence="14 15">
    <name type="scientific">Clavispora lusitaniae</name>
    <name type="common">Candida lusitaniae</name>
    <dbReference type="NCBI Taxonomy" id="36911"/>
    <lineage>
        <taxon>Eukaryota</taxon>
        <taxon>Fungi</taxon>
        <taxon>Dikarya</taxon>
        <taxon>Ascomycota</taxon>
        <taxon>Saccharomycotina</taxon>
        <taxon>Pichiomycetes</taxon>
        <taxon>Metschnikowiaceae</taxon>
        <taxon>Clavispora</taxon>
    </lineage>
</organism>
<dbReference type="SMART" id="SM00164">
    <property type="entry name" value="TBC"/>
    <property type="match status" value="1"/>
</dbReference>
<dbReference type="AlphaFoldDB" id="A0AA91PUZ5"/>
<dbReference type="Gene3D" id="1.10.10.750">
    <property type="entry name" value="Ypt/Rab-GAP domain of gyp1p, domain 1"/>
    <property type="match status" value="1"/>
</dbReference>
<dbReference type="Gene3D" id="1.10.287.1490">
    <property type="match status" value="1"/>
</dbReference>
<feature type="domain" description="Rab-GAP TBC" evidence="13">
    <location>
        <begin position="193"/>
        <end position="375"/>
    </location>
</feature>
<dbReference type="Gene3D" id="1.10.8.270">
    <property type="entry name" value="putative rabgap domain of human tbc1 domain family member 14 like domains"/>
    <property type="match status" value="1"/>
</dbReference>
<evidence type="ECO:0000259" key="13">
    <source>
        <dbReference type="PROSITE" id="PS50086"/>
    </source>
</evidence>
<comment type="caution">
    <text evidence="14">The sequence shown here is derived from an EMBL/GenBank/DDBJ whole genome shotgun (WGS) entry which is preliminary data.</text>
</comment>